<evidence type="ECO:0000259" key="2">
    <source>
        <dbReference type="PROSITE" id="PS50830"/>
    </source>
</evidence>
<evidence type="ECO:0000313" key="4">
    <source>
        <dbReference type="Proteomes" id="UP000759298"/>
    </source>
</evidence>
<dbReference type="Gene3D" id="3.30.1380.10">
    <property type="match status" value="1"/>
</dbReference>
<keyword evidence="4" id="KW-1185">Reference proteome</keyword>
<gene>
    <name evidence="3" type="ORF">KYN89_02445</name>
</gene>
<evidence type="ECO:0000256" key="1">
    <source>
        <dbReference type="SAM" id="MobiDB-lite"/>
    </source>
</evidence>
<dbReference type="Pfam" id="PF00565">
    <property type="entry name" value="SNase"/>
    <property type="match status" value="1"/>
</dbReference>
<feature type="region of interest" description="Disordered" evidence="1">
    <location>
        <begin position="1"/>
        <end position="66"/>
    </location>
</feature>
<name>A0ABS7PA09_9SPHN</name>
<organism evidence="3 4">
    <name type="scientific">Alteriqipengyuania abyssalis</name>
    <dbReference type="NCBI Taxonomy" id="2860200"/>
    <lineage>
        <taxon>Bacteria</taxon>
        <taxon>Pseudomonadati</taxon>
        <taxon>Pseudomonadota</taxon>
        <taxon>Alphaproteobacteria</taxon>
        <taxon>Sphingomonadales</taxon>
        <taxon>Erythrobacteraceae</taxon>
        <taxon>Alteriqipengyuania</taxon>
    </lineage>
</organism>
<feature type="compositionally biased region" description="Gly residues" evidence="1">
    <location>
        <begin position="1466"/>
        <end position="1475"/>
    </location>
</feature>
<protein>
    <submittedName>
        <fullName evidence="3">Thermonuclease family protein</fullName>
    </submittedName>
</protein>
<dbReference type="InterPro" id="IPR035437">
    <property type="entry name" value="SNase_OB-fold_sf"/>
</dbReference>
<dbReference type="InterPro" id="IPR016071">
    <property type="entry name" value="Staphylococal_nuclease_OB-fold"/>
</dbReference>
<feature type="region of interest" description="Disordered" evidence="1">
    <location>
        <begin position="1454"/>
        <end position="1500"/>
    </location>
</feature>
<dbReference type="SUPFAM" id="SSF55166">
    <property type="entry name" value="Hedgehog/DD-peptidase"/>
    <property type="match status" value="1"/>
</dbReference>
<dbReference type="PROSITE" id="PS50830">
    <property type="entry name" value="TNASE_3"/>
    <property type="match status" value="1"/>
</dbReference>
<dbReference type="RefSeq" id="WP_222823647.1">
    <property type="nucleotide sequence ID" value="NZ_JAHWXP010000001.1"/>
</dbReference>
<feature type="region of interest" description="Disordered" evidence="1">
    <location>
        <begin position="1429"/>
        <end position="1448"/>
    </location>
</feature>
<dbReference type="Proteomes" id="UP000759298">
    <property type="component" value="Unassembled WGS sequence"/>
</dbReference>
<dbReference type="InterPro" id="IPR009045">
    <property type="entry name" value="Zn_M74/Hedgehog-like"/>
</dbReference>
<evidence type="ECO:0000313" key="3">
    <source>
        <dbReference type="EMBL" id="MBY8335900.1"/>
    </source>
</evidence>
<comment type="caution">
    <text evidence="3">The sequence shown here is derived from an EMBL/GenBank/DDBJ whole genome shotgun (WGS) entry which is preliminary data.</text>
</comment>
<dbReference type="EMBL" id="JAHWXP010000001">
    <property type="protein sequence ID" value="MBY8335900.1"/>
    <property type="molecule type" value="Genomic_DNA"/>
</dbReference>
<dbReference type="SUPFAM" id="SSF50199">
    <property type="entry name" value="Staphylococcal nuclease"/>
    <property type="match status" value="1"/>
</dbReference>
<feature type="compositionally biased region" description="Low complexity" evidence="1">
    <location>
        <begin position="455"/>
        <end position="471"/>
    </location>
</feature>
<proteinExistence type="predicted"/>
<feature type="domain" description="TNase-like" evidence="2">
    <location>
        <begin position="49"/>
        <end position="179"/>
    </location>
</feature>
<dbReference type="Gene3D" id="2.40.50.90">
    <property type="match status" value="1"/>
</dbReference>
<accession>A0ABS7PA09</accession>
<feature type="region of interest" description="Disordered" evidence="1">
    <location>
        <begin position="441"/>
        <end position="471"/>
    </location>
</feature>
<reference evidence="3 4" key="1">
    <citation type="submission" date="2021-07" db="EMBL/GenBank/DDBJ databases">
        <title>Alteriqipengyuania abyssalis NZ-12B nov, sp.nov isolated from deep sea sponge in pacific ocean.</title>
        <authorList>
            <person name="Tareen S."/>
            <person name="Wink J."/>
        </authorList>
    </citation>
    <scope>NUCLEOTIDE SEQUENCE [LARGE SCALE GENOMIC DNA]</scope>
    <source>
        <strain evidence="3 4">NZ-12B</strain>
    </source>
</reference>
<sequence>MADPWAEFEAVKPADPWAGFEEVKPDSKPRKKRRDKRSGGAFGPPPIAEGDTLRAPQAIDGDTVRASQGDVRLVGLDAPELEQPGWDRQMRPVALGEQSQAFLADSLSGQVSAGRQFAPSYGRAVSPVLVNGEDVGPSVLRAGQAFAAPEYLSEDPARRGDYVDADRLARMNRQGVHGVYTPSPAEFRANPDYVPDRQTVAQFFDTPTPLAGLPAEKEAQYVALLKGAPAEDILAFAEGEGLTMDADYLRKWTAWRDKEIADGREIDPYAVYERAPRPLIDGGGGTAGAVLRGWGSGLFASGLDEAVAVADTLGGTPGRESVFNSDRRFADIWLNNQQQNAAMLAYDEQNHPIANTGGQVAGGLTAGFLLPYSGGARSVGQLALAGGTYGGIDGFLGSEGTAAQRLRGVPLGATVGAIADPALGKLVEAATPVVSRTARSLLSRGPGAGGERMGAPAASQATAQADAATQAGTEPGSMAMAVEGGEALSAPLPRPQGLYTPRTRAELLASAANIQPRDVLPIPRNFVDGPEEAAAIDAGRFVEAKAPNERTALDRRSVTNWRGEAVPKVGPLDMVGFLRAQGGLRDEGGDLAAMGLDNSARRGLDFVGQESRFGPLVSDEGMTLDDAALYAWEAGYFPELTERPDINTFLDALDETHRGGAGRRFLPEDQPELDAFNALQGERYQLEQQRFDEGGPVYRDRAAWADDTAPFAPPEAYEEWPSGSTDRVGNIDVSKLDTPQDISRALRQSRMRAGDFDAATRGRITQAETERLASELGMTPDALLKRRKGQAFNAEEALAARQILAKSGNELVNAARKISRLEDPGDELLAEFRQKWVRHVAIQEQVAGMTAEAGRALQQFRQSASSGAVRGDVLSALVRAGGGKGDLKEAADTLLDAVDLGQGKFNALAVKATKPKWRDKISELYINMLLSNPPTHAVNMISNTLTTIAQVPEYATASAIGGARRALLGEKAGERILASEVGARAFGLLQGTREGASLFAKALRSGEADDFVTKVEGDEYKAISGIKGEVVRAPTRLLTAEDQLFKGVARRMEINAQAVRIAHREGLKGAEREARIAELSANPTDDMLDRAFDYARYLTFQQKLGEFGQGVSKITSNSLAAKVIVPFVRTPINLLKFATERSPAAPLLREVRKDFAAGGERRDLAVAKMMLGTGLATAMYEAAKEGLITGAAPPDAGKARLLYADGWQPYSVKVGDTWVSYSRLDPLSTTIGVAADMATLPENLSDSQQDDKATMLVASIMGNLASKTWLSGVSAFVEGLSDPGRYADNWLQRTAGAFAVPAGVAGVARSMDPVLRKRESVGDAIQSRVPGMSDGLLPARDVFGEPIELGNWGPDFLSPFWSSQQKNDPVIAEMLRIGKSVSAPGKQYTEDGVRVDYTPEEYDRYHEIAGRLTYNRLLGVMGSAGYARMSDDERRKEAKKAIRKAREDARAVLSDPDYPLPARGDLSGGPAGPAGAGDEWSGFEQVRGTARQRPDPRQQADEWAGFEEVKQRDVMGGLQSAIPGVRITSGFRTPEYQADMRRRGYNPAANSRHLDGSALDLTPPPGRSMGWLAREVRRVEPGARILNEGDHLHVVFPDWNGAPALGGMAQ</sequence>